<proteinExistence type="predicted"/>
<dbReference type="RefSeq" id="WP_100212786.1">
    <property type="nucleotide sequence ID" value="NZ_BAAAXI010000186.1"/>
</dbReference>
<dbReference type="Proteomes" id="UP000076405">
    <property type="component" value="Chromosome"/>
</dbReference>
<evidence type="ECO:0000313" key="2">
    <source>
        <dbReference type="EMBL" id="AMV63089.1"/>
    </source>
</evidence>
<dbReference type="OrthoDB" id="2374094at2"/>
<evidence type="ECO:0000313" key="4">
    <source>
        <dbReference type="Proteomes" id="UP000076244"/>
    </source>
</evidence>
<dbReference type="GeneID" id="57276413"/>
<dbReference type="EMBL" id="CP012288">
    <property type="protein sequence ID" value="AMV67020.1"/>
    <property type="molecule type" value="Genomic_DNA"/>
</dbReference>
<dbReference type="InterPro" id="IPR005149">
    <property type="entry name" value="Tscrpt_reg_PadR_N"/>
</dbReference>
<dbReference type="Gene3D" id="1.10.10.10">
    <property type="entry name" value="Winged helix-like DNA-binding domain superfamily/Winged helix DNA-binding domain"/>
    <property type="match status" value="1"/>
</dbReference>
<dbReference type="InterPro" id="IPR052509">
    <property type="entry name" value="Metal_resp_DNA-bind_regulator"/>
</dbReference>
<dbReference type="KEGG" id="pdm:ADU72_1087"/>
<dbReference type="SUPFAM" id="SSF46785">
    <property type="entry name" value="Winged helix' DNA-binding domain"/>
    <property type="match status" value="1"/>
</dbReference>
<dbReference type="EMBL" id="CP012275">
    <property type="protein sequence ID" value="AMV63089.1"/>
    <property type="molecule type" value="Genomic_DNA"/>
</dbReference>
<sequence length="182" mass="21287">MYELLILGMLGTRDMSGYKLGRVLESSLVPRREISNGVMYPLLNRLTAQGYIEVNEKQTDPRKKKMMHITQKGIERFKELMSSPVPMDAKRESIYRFKFHGMGGVDEATQQQILEEYENANQTDLNIYRSVREHLEHKLQEPESNHDSLQWGVRSLELSIAICETKQTWIDKSRTQIKQKKE</sequence>
<dbReference type="AlphaFoldDB" id="A0A0R2HL06"/>
<keyword evidence="4" id="KW-1185">Reference proteome</keyword>
<dbReference type="InterPro" id="IPR036388">
    <property type="entry name" value="WH-like_DNA-bd_sf"/>
</dbReference>
<dbReference type="InterPro" id="IPR036390">
    <property type="entry name" value="WH_DNA-bd_sf"/>
</dbReference>
<evidence type="ECO:0000313" key="5">
    <source>
        <dbReference type="Proteomes" id="UP000076405"/>
    </source>
</evidence>
<dbReference type="PANTHER" id="PTHR33169:SF14">
    <property type="entry name" value="TRANSCRIPTIONAL REGULATOR RV3488"/>
    <property type="match status" value="1"/>
</dbReference>
<name>A0A0R2HL06_9LACO</name>
<organism evidence="2 5">
    <name type="scientific">Pediococcus damnosus</name>
    <dbReference type="NCBI Taxonomy" id="51663"/>
    <lineage>
        <taxon>Bacteria</taxon>
        <taxon>Bacillati</taxon>
        <taxon>Bacillota</taxon>
        <taxon>Bacilli</taxon>
        <taxon>Lactobacillales</taxon>
        <taxon>Lactobacillaceae</taxon>
        <taxon>Pediococcus</taxon>
    </lineage>
</organism>
<evidence type="ECO:0000259" key="1">
    <source>
        <dbReference type="Pfam" id="PF03551"/>
    </source>
</evidence>
<dbReference type="Proteomes" id="UP000076244">
    <property type="component" value="Chromosome"/>
</dbReference>
<feature type="domain" description="Transcription regulator PadR N-terminal" evidence="1">
    <location>
        <begin position="6"/>
        <end position="78"/>
    </location>
</feature>
<accession>A0A0R2HL06</accession>
<reference evidence="4 5" key="1">
    <citation type="journal article" date="2016" name="PLoS ONE">
        <title>The Identification of Novel Diagnostic Marker Genes for the Detection of Beer Spoiling Pediococcus damnosus Strains Using the BlAst Diagnostic Gene findEr.</title>
        <authorList>
            <person name="Behr J."/>
            <person name="Geissler A.J."/>
            <person name="Schmid J."/>
            <person name="Zehe A."/>
            <person name="Vogel R.F."/>
        </authorList>
    </citation>
    <scope>NUCLEOTIDE SEQUENCE [LARGE SCALE GENOMIC DNA]</scope>
    <source>
        <strain evidence="2 5">TMW 2.1533</strain>
        <strain evidence="3 4">TMW 2.1535</strain>
    </source>
</reference>
<gene>
    <name evidence="2" type="ORF">ADU70_1609</name>
    <name evidence="3" type="ORF">ADU72_1087</name>
</gene>
<evidence type="ECO:0000313" key="3">
    <source>
        <dbReference type="EMBL" id="AMV67020.1"/>
    </source>
</evidence>
<dbReference type="Pfam" id="PF03551">
    <property type="entry name" value="PadR"/>
    <property type="match status" value="1"/>
</dbReference>
<protein>
    <submittedName>
        <fullName evidence="2">Transcriptional regulator, PadR family</fullName>
    </submittedName>
</protein>
<dbReference type="PANTHER" id="PTHR33169">
    <property type="entry name" value="PADR-FAMILY TRANSCRIPTIONAL REGULATOR"/>
    <property type="match status" value="1"/>
</dbReference>